<dbReference type="Pfam" id="PF00436">
    <property type="entry name" value="SSB"/>
    <property type="match status" value="1"/>
</dbReference>
<feature type="region of interest" description="Disordered" evidence="3">
    <location>
        <begin position="1"/>
        <end position="24"/>
    </location>
</feature>
<dbReference type="GO" id="GO:0003697">
    <property type="term" value="F:single-stranded DNA binding"/>
    <property type="evidence" value="ECO:0007669"/>
    <property type="project" value="InterPro"/>
</dbReference>
<dbReference type="SUPFAM" id="SSF50249">
    <property type="entry name" value="Nucleic acid-binding proteins"/>
    <property type="match status" value="1"/>
</dbReference>
<accession>A0A7R7VJP2</accession>
<dbReference type="NCBIfam" id="TIGR00621">
    <property type="entry name" value="ssb"/>
    <property type="match status" value="1"/>
</dbReference>
<sequence length="155" mass="17440">MSAMMNSLRPSLRAASTTARSFSTTSRRDLARMILTGRLGSEPELQATASGREVIRYVVASEHGRTQNRKTDWFRVASFPDSENQKNFLLNLPKGSLVYVEADTSLRQYEDAEGRKNTQLSLVQRNIDVLRRAFIRREESEGSEGSEGSESAEHQ</sequence>
<evidence type="ECO:0000313" key="5">
    <source>
        <dbReference type="Proteomes" id="UP000637239"/>
    </source>
</evidence>
<evidence type="ECO:0000256" key="1">
    <source>
        <dbReference type="ARBA" id="ARBA00023125"/>
    </source>
</evidence>
<organism evidence="4 5">
    <name type="scientific">Aspergillus chevalieri</name>
    <name type="common">Eurotium chevalieri</name>
    <dbReference type="NCBI Taxonomy" id="182096"/>
    <lineage>
        <taxon>Eukaryota</taxon>
        <taxon>Fungi</taxon>
        <taxon>Dikarya</taxon>
        <taxon>Ascomycota</taxon>
        <taxon>Pezizomycotina</taxon>
        <taxon>Eurotiomycetes</taxon>
        <taxon>Eurotiomycetidae</taxon>
        <taxon>Eurotiales</taxon>
        <taxon>Aspergillaceae</taxon>
        <taxon>Aspergillus</taxon>
        <taxon>Aspergillus subgen. Aspergillus</taxon>
    </lineage>
</organism>
<dbReference type="InterPro" id="IPR000424">
    <property type="entry name" value="Primosome_PriB/ssb"/>
</dbReference>
<feature type="compositionally biased region" description="Low complexity" evidence="3">
    <location>
        <begin position="13"/>
        <end position="24"/>
    </location>
</feature>
<keyword evidence="2" id="KW-0496">Mitochondrion</keyword>
<dbReference type="PANTHER" id="PTHR10302:SF0">
    <property type="entry name" value="SINGLE-STRANDED DNA-BINDING PROTEIN, MITOCHONDRIAL"/>
    <property type="match status" value="1"/>
</dbReference>
<name>A0A7R7VJP2_ASPCH</name>
<dbReference type="AlphaFoldDB" id="A0A7R7VJP2"/>
<dbReference type="PROSITE" id="PS50935">
    <property type="entry name" value="SSB"/>
    <property type="match status" value="1"/>
</dbReference>
<evidence type="ECO:0000256" key="3">
    <source>
        <dbReference type="SAM" id="MobiDB-lite"/>
    </source>
</evidence>
<dbReference type="Gene3D" id="2.40.50.140">
    <property type="entry name" value="Nucleic acid-binding proteins"/>
    <property type="match status" value="1"/>
</dbReference>
<dbReference type="InterPro" id="IPR012340">
    <property type="entry name" value="NA-bd_OB-fold"/>
</dbReference>
<evidence type="ECO:0000256" key="2">
    <source>
        <dbReference type="PIRNR" id="PIRNR002070"/>
    </source>
</evidence>
<proteinExistence type="predicted"/>
<dbReference type="PANTHER" id="PTHR10302">
    <property type="entry name" value="SINGLE-STRANDED DNA-BINDING PROTEIN"/>
    <property type="match status" value="1"/>
</dbReference>
<dbReference type="InterPro" id="IPR011344">
    <property type="entry name" value="ssDNA-bd"/>
</dbReference>
<dbReference type="GO" id="GO:0042645">
    <property type="term" value="C:mitochondrial nucleoid"/>
    <property type="evidence" value="ECO:0007669"/>
    <property type="project" value="TreeGrafter"/>
</dbReference>
<dbReference type="Proteomes" id="UP000637239">
    <property type="component" value="Chromosome 2"/>
</dbReference>
<evidence type="ECO:0000313" key="4">
    <source>
        <dbReference type="EMBL" id="BCR85889.1"/>
    </source>
</evidence>
<gene>
    <name evidence="4" type="primary">RIM1</name>
    <name evidence="4" type="ORF">ACHE_21347A</name>
</gene>
<reference evidence="4" key="2">
    <citation type="submission" date="2021-02" db="EMBL/GenBank/DDBJ databases">
        <title>Aspergillus chevalieri M1 genome sequence.</title>
        <authorList>
            <person name="Kadooka C."/>
            <person name="Mori K."/>
            <person name="Futagami T."/>
        </authorList>
    </citation>
    <scope>NUCLEOTIDE SEQUENCE</scope>
    <source>
        <strain evidence="4">M1</strain>
    </source>
</reference>
<dbReference type="GO" id="GO:0006264">
    <property type="term" value="P:mitochondrial DNA replication"/>
    <property type="evidence" value="ECO:0007669"/>
    <property type="project" value="TreeGrafter"/>
</dbReference>
<dbReference type="RefSeq" id="XP_043134411.1">
    <property type="nucleotide sequence ID" value="XM_043275420.1"/>
</dbReference>
<dbReference type="PIRSF" id="PIRSF002070">
    <property type="entry name" value="SSB"/>
    <property type="match status" value="1"/>
</dbReference>
<dbReference type="KEGG" id="ache:ACHE_21347A"/>
<keyword evidence="5" id="KW-1185">Reference proteome</keyword>
<comment type="subcellular location">
    <subcellularLocation>
        <location evidence="2">Mitochondrion</location>
    </subcellularLocation>
</comment>
<reference evidence="4" key="1">
    <citation type="submission" date="2021-01" db="EMBL/GenBank/DDBJ databases">
        <authorList>
            <consortium name="Aspergillus chevalieri M1 genome sequencing consortium"/>
            <person name="Kazuki M."/>
            <person name="Futagami T."/>
        </authorList>
    </citation>
    <scope>NUCLEOTIDE SEQUENCE</scope>
    <source>
        <strain evidence="4">M1</strain>
    </source>
</reference>
<dbReference type="GeneID" id="66980248"/>
<keyword evidence="1 2" id="KW-0238">DNA-binding</keyword>
<dbReference type="EMBL" id="AP024417">
    <property type="protein sequence ID" value="BCR85889.1"/>
    <property type="molecule type" value="Genomic_DNA"/>
</dbReference>
<protein>
    <recommendedName>
        <fullName evidence="2">Single-stranded DNA-binding protein</fullName>
    </recommendedName>
</protein>
<dbReference type="CDD" id="cd04496">
    <property type="entry name" value="SSB_OBF"/>
    <property type="match status" value="1"/>
</dbReference>